<feature type="transmembrane region" description="Helical" evidence="1">
    <location>
        <begin position="59"/>
        <end position="78"/>
    </location>
</feature>
<feature type="transmembrane region" description="Helical" evidence="1">
    <location>
        <begin position="493"/>
        <end position="518"/>
    </location>
</feature>
<keyword evidence="1" id="KW-1133">Transmembrane helix</keyword>
<keyword evidence="1" id="KW-0812">Transmembrane</keyword>
<dbReference type="Pfam" id="PF09721">
    <property type="entry name" value="Exosortase_EpsH"/>
    <property type="match status" value="1"/>
</dbReference>
<evidence type="ECO:0000313" key="2">
    <source>
        <dbReference type="EMBL" id="HGQ35896.1"/>
    </source>
</evidence>
<evidence type="ECO:0000313" key="3">
    <source>
        <dbReference type="EMBL" id="HGQ64764.1"/>
    </source>
</evidence>
<keyword evidence="1" id="KW-0472">Membrane</keyword>
<organism evidence="3">
    <name type="scientific">Ignisphaera aggregans</name>
    <dbReference type="NCBI Taxonomy" id="334771"/>
    <lineage>
        <taxon>Archaea</taxon>
        <taxon>Thermoproteota</taxon>
        <taxon>Thermoprotei</taxon>
        <taxon>Desulfurococcales</taxon>
        <taxon>Desulfurococcaceae</taxon>
        <taxon>Ignisphaera</taxon>
    </lineage>
</organism>
<gene>
    <name evidence="3" type="ORF">ENU08_05915</name>
    <name evidence="2" type="ORF">ENU41_04385</name>
</gene>
<feature type="transmembrane region" description="Helical" evidence="1">
    <location>
        <begin position="29"/>
        <end position="47"/>
    </location>
</feature>
<dbReference type="AlphaFoldDB" id="A0A7C4JJW2"/>
<feature type="transmembrane region" description="Helical" evidence="1">
    <location>
        <begin position="112"/>
        <end position="131"/>
    </location>
</feature>
<reference evidence="3" key="1">
    <citation type="journal article" date="2020" name="mSystems">
        <title>Genome- and Community-Level Interaction Insights into Carbon Utilization and Element Cycling Functions of Hydrothermarchaeota in Hydrothermal Sediment.</title>
        <authorList>
            <person name="Zhou Z."/>
            <person name="Liu Y."/>
            <person name="Xu W."/>
            <person name="Pan J."/>
            <person name="Luo Z.H."/>
            <person name="Li M."/>
        </authorList>
    </citation>
    <scope>NUCLEOTIDE SEQUENCE [LARGE SCALE GENOMIC DNA]</scope>
    <source>
        <strain evidence="3">SpSt-637</strain>
        <strain evidence="2">SpSt-667</strain>
    </source>
</reference>
<evidence type="ECO:0000256" key="1">
    <source>
        <dbReference type="SAM" id="Phobius"/>
    </source>
</evidence>
<name>A0A7C4JJW2_9CREN</name>
<feature type="transmembrane region" description="Helical" evidence="1">
    <location>
        <begin position="258"/>
        <end position="278"/>
    </location>
</feature>
<feature type="transmembrane region" description="Helical" evidence="1">
    <location>
        <begin position="84"/>
        <end position="105"/>
    </location>
</feature>
<feature type="transmembrane region" description="Helical" evidence="1">
    <location>
        <begin position="177"/>
        <end position="200"/>
    </location>
</feature>
<dbReference type="EMBL" id="DTCK01000028">
    <property type="protein sequence ID" value="HGQ35896.1"/>
    <property type="molecule type" value="Genomic_DNA"/>
</dbReference>
<feature type="transmembrane region" description="Helical" evidence="1">
    <location>
        <begin position="298"/>
        <end position="317"/>
    </location>
</feature>
<dbReference type="InterPro" id="IPR019127">
    <property type="entry name" value="Exosortase"/>
</dbReference>
<dbReference type="EMBL" id="DTBD01000051">
    <property type="protein sequence ID" value="HGQ64764.1"/>
    <property type="molecule type" value="Genomic_DNA"/>
</dbReference>
<feature type="transmembrane region" description="Helical" evidence="1">
    <location>
        <begin position="212"/>
        <end position="238"/>
    </location>
</feature>
<comment type="caution">
    <text evidence="3">The sequence shown here is derived from an EMBL/GenBank/DDBJ whole genome shotgun (WGS) entry which is preliminary data.</text>
</comment>
<protein>
    <submittedName>
        <fullName evidence="3">Exosortase/archaeosortase family protein</fullName>
    </submittedName>
</protein>
<proteinExistence type="predicted"/>
<accession>A0A7C4JJW2</accession>
<sequence>MSIAILLTLYITYNDFLNAYIEILKMENYSYLIAIIPISVVVLYKLLLSYFEIEGINILRLLGSTTLFLFSILFYLIGDIINEFFLEFKALSIVCLLWSSLTLFFRPKSFAIAYLSIAILLTFVPIPRQAVDYLSSILTRVVASAVSTITSTQVVEREGMLMLLVKDATGASRLFEVAPICSGVVSILSILTISPIIAYFAIISSSSKAKKLLYASTSLAIAVITVFIGNLVRLILIIELTKRVSSEVALMFFHYTPSIIYVAIATFLAIHSISKFLYIPKTSIHSSSIAIKFIKPSLSFYLAIATYAILLITYNSVAPLISAATLTQFSISVSSLPQLLEKPATAILNSSNILILQDIPEPKISESLGVPAVRRIVLEYNETQFVGYIEIADTPTKFHGWYVCVTVQGYDIEKSWVEVGNTTIYHMVISKSRSKFLLSYTIYKLSLPEGITYVRLSIITPIIEENIQEYIDKAREVLGNVKVINDNVQRSTYIFDALMISVNMFTAISIALLILYAIGRFAEHKGIKILIGDRM</sequence>